<evidence type="ECO:0000256" key="2">
    <source>
        <dbReference type="ARBA" id="ARBA00023125"/>
    </source>
</evidence>
<accession>A0A1M7TNS2</accession>
<reference evidence="5 6" key="1">
    <citation type="submission" date="2016-12" db="EMBL/GenBank/DDBJ databases">
        <authorList>
            <person name="Song W.-J."/>
            <person name="Kurnit D.M."/>
        </authorList>
    </citation>
    <scope>NUCLEOTIDE SEQUENCE [LARGE SCALE GENOMIC DNA]</scope>
    <source>
        <strain evidence="5 6">DSM 11393</strain>
    </source>
</reference>
<sequence>MASWEKLNGHKGIEFRQYGKDRSYRFRQHPYSADVLGVMEEATAIRISAELRENRSKEVGPQSFKEMNADNKEEAQKVAIVEKKERKRIIADEQFAQANTVGSFWDNVYWPKRKTEGSEHNNKSILGVFNNHIRPVVGNITLQEVTFSKIDEVFQAMYNKGLSAKTIDHAYTIFQAEWTYASIYLSAHNGIILPVFPGKMVKRPKLNNQKTCYLDPAEASKLLHTLYNWRDICKRHGINQKGTDTKDVYGMTVLSLLSGLRLGDIIKLTWRDVETAFAYARNPKGGRQYGIHLDIDMVRDMLEERRRMFPNARSDDPVFKDSTGKPWKEAPQAFEDVVEELCINYTPRRINNPLEKIDFHAMRHTFASWLAMAGTSLHTIMVLMGHESVAMTLRYARLNPAYTRQPVAEMATNFAKKHKELTDDEYIYVESSPMHEMKKEIFMFDS</sequence>
<dbReference type="Proteomes" id="UP000186469">
    <property type="component" value="Unassembled WGS sequence"/>
</dbReference>
<organism evidence="5 6">
    <name type="scientific">Desulfovibrio litoralis DSM 11393</name>
    <dbReference type="NCBI Taxonomy" id="1121455"/>
    <lineage>
        <taxon>Bacteria</taxon>
        <taxon>Pseudomonadati</taxon>
        <taxon>Thermodesulfobacteriota</taxon>
        <taxon>Desulfovibrionia</taxon>
        <taxon>Desulfovibrionales</taxon>
        <taxon>Desulfovibrionaceae</taxon>
        <taxon>Desulfovibrio</taxon>
    </lineage>
</organism>
<dbReference type="GO" id="GO:0006310">
    <property type="term" value="P:DNA recombination"/>
    <property type="evidence" value="ECO:0007669"/>
    <property type="project" value="UniProtKB-KW"/>
</dbReference>
<feature type="domain" description="Tyr recombinase" evidence="4">
    <location>
        <begin position="209"/>
        <end position="408"/>
    </location>
</feature>
<dbReference type="EMBL" id="FRDI01000017">
    <property type="protein sequence ID" value="SHN72355.1"/>
    <property type="molecule type" value="Genomic_DNA"/>
</dbReference>
<dbReference type="SUPFAM" id="SSF56349">
    <property type="entry name" value="DNA breaking-rejoining enzymes"/>
    <property type="match status" value="1"/>
</dbReference>
<dbReference type="Gene3D" id="1.10.150.130">
    <property type="match status" value="1"/>
</dbReference>
<dbReference type="PANTHER" id="PTHR30349:SF64">
    <property type="entry name" value="PROPHAGE INTEGRASE INTD-RELATED"/>
    <property type="match status" value="1"/>
</dbReference>
<dbReference type="STRING" id="1121455.SAMN02745728_02305"/>
<evidence type="ECO:0000256" key="1">
    <source>
        <dbReference type="ARBA" id="ARBA00008857"/>
    </source>
</evidence>
<dbReference type="InterPro" id="IPR011010">
    <property type="entry name" value="DNA_brk_join_enz"/>
</dbReference>
<proteinExistence type="inferred from homology"/>
<evidence type="ECO:0000259" key="4">
    <source>
        <dbReference type="PROSITE" id="PS51898"/>
    </source>
</evidence>
<dbReference type="GO" id="GO:0003677">
    <property type="term" value="F:DNA binding"/>
    <property type="evidence" value="ECO:0007669"/>
    <property type="project" value="UniProtKB-KW"/>
</dbReference>
<keyword evidence="2" id="KW-0238">DNA-binding</keyword>
<dbReference type="AlphaFoldDB" id="A0A1M7TNS2"/>
<dbReference type="InterPro" id="IPR002104">
    <property type="entry name" value="Integrase_catalytic"/>
</dbReference>
<dbReference type="Pfam" id="PF00589">
    <property type="entry name" value="Phage_integrase"/>
    <property type="match status" value="1"/>
</dbReference>
<dbReference type="OrthoDB" id="9789256at2"/>
<evidence type="ECO:0000313" key="5">
    <source>
        <dbReference type="EMBL" id="SHN72355.1"/>
    </source>
</evidence>
<dbReference type="InterPro" id="IPR010998">
    <property type="entry name" value="Integrase_recombinase_N"/>
</dbReference>
<dbReference type="InterPro" id="IPR050090">
    <property type="entry name" value="Tyrosine_recombinase_XerCD"/>
</dbReference>
<comment type="similarity">
    <text evidence="1">Belongs to the 'phage' integrase family.</text>
</comment>
<dbReference type="PANTHER" id="PTHR30349">
    <property type="entry name" value="PHAGE INTEGRASE-RELATED"/>
    <property type="match status" value="1"/>
</dbReference>
<protein>
    <submittedName>
        <fullName evidence="5">Site-specific recombinase XerD</fullName>
    </submittedName>
</protein>
<dbReference type="RefSeq" id="WP_072697974.1">
    <property type="nucleotide sequence ID" value="NZ_FRDI01000017.1"/>
</dbReference>
<evidence type="ECO:0000256" key="3">
    <source>
        <dbReference type="ARBA" id="ARBA00023172"/>
    </source>
</evidence>
<dbReference type="Gene3D" id="1.10.443.10">
    <property type="entry name" value="Intergrase catalytic core"/>
    <property type="match status" value="1"/>
</dbReference>
<dbReference type="GO" id="GO:0015074">
    <property type="term" value="P:DNA integration"/>
    <property type="evidence" value="ECO:0007669"/>
    <property type="project" value="InterPro"/>
</dbReference>
<keyword evidence="6" id="KW-1185">Reference proteome</keyword>
<evidence type="ECO:0000313" key="6">
    <source>
        <dbReference type="Proteomes" id="UP000186469"/>
    </source>
</evidence>
<dbReference type="InterPro" id="IPR013762">
    <property type="entry name" value="Integrase-like_cat_sf"/>
</dbReference>
<keyword evidence="3" id="KW-0233">DNA recombination</keyword>
<dbReference type="PROSITE" id="PS51898">
    <property type="entry name" value="TYR_RECOMBINASE"/>
    <property type="match status" value="1"/>
</dbReference>
<gene>
    <name evidence="5" type="ORF">SAMN02745728_02305</name>
</gene>
<name>A0A1M7TNS2_9BACT</name>